<dbReference type="Proteomes" id="UP001501102">
    <property type="component" value="Unassembled WGS sequence"/>
</dbReference>
<keyword evidence="3" id="KW-1185">Reference proteome</keyword>
<evidence type="ECO:0000256" key="1">
    <source>
        <dbReference type="SAM" id="MobiDB-lite"/>
    </source>
</evidence>
<evidence type="ECO:0000313" key="2">
    <source>
        <dbReference type="EMBL" id="GAA2937263.1"/>
    </source>
</evidence>
<protein>
    <submittedName>
        <fullName evidence="2">Uncharacterized protein</fullName>
    </submittedName>
</protein>
<reference evidence="2 3" key="1">
    <citation type="journal article" date="2019" name="Int. J. Syst. Evol. Microbiol.">
        <title>The Global Catalogue of Microorganisms (GCM) 10K type strain sequencing project: providing services to taxonomists for standard genome sequencing and annotation.</title>
        <authorList>
            <consortium name="The Broad Institute Genomics Platform"/>
            <consortium name="The Broad Institute Genome Sequencing Center for Infectious Disease"/>
            <person name="Wu L."/>
            <person name="Ma J."/>
        </authorList>
    </citation>
    <scope>NUCLEOTIDE SEQUENCE [LARGE SCALE GENOMIC DNA]</scope>
    <source>
        <strain evidence="2 3">JCM 4087</strain>
    </source>
</reference>
<name>A0ABN3X4D3_STRTU</name>
<proteinExistence type="predicted"/>
<accession>A0ABN3X4D3</accession>
<evidence type="ECO:0000313" key="3">
    <source>
        <dbReference type="Proteomes" id="UP001501102"/>
    </source>
</evidence>
<dbReference type="Pfam" id="PF21274">
    <property type="entry name" value="Rng_hyd_C"/>
    <property type="match status" value="1"/>
</dbReference>
<dbReference type="EMBL" id="BAAAXZ010000136">
    <property type="protein sequence ID" value="GAA2937263.1"/>
    <property type="molecule type" value="Genomic_DNA"/>
</dbReference>
<comment type="caution">
    <text evidence="2">The sequence shown here is derived from an EMBL/GenBank/DDBJ whole genome shotgun (WGS) entry which is preliminary data.</text>
</comment>
<dbReference type="Gene3D" id="3.40.30.120">
    <property type="match status" value="1"/>
</dbReference>
<feature type="compositionally biased region" description="Basic residues" evidence="1">
    <location>
        <begin position="49"/>
        <end position="60"/>
    </location>
</feature>
<organism evidence="2 3">
    <name type="scientific">Streptomyces thioluteus</name>
    <dbReference type="NCBI Taxonomy" id="66431"/>
    <lineage>
        <taxon>Bacteria</taxon>
        <taxon>Bacillati</taxon>
        <taxon>Actinomycetota</taxon>
        <taxon>Actinomycetes</taxon>
        <taxon>Kitasatosporales</taxon>
        <taxon>Streptomycetaceae</taxon>
        <taxon>Streptomyces</taxon>
    </lineage>
</organism>
<gene>
    <name evidence="2" type="ORF">GCM10020221_36300</name>
</gene>
<sequence>MLLDLADDAGLRAAAAGWKDRVVTVTGTPDADGPLAGAAALLVRPRRVRRLGRRRRRRPVRGAAPLVRTARGGPAAHSTTIRRDTA</sequence>
<feature type="region of interest" description="Disordered" evidence="1">
    <location>
        <begin position="49"/>
        <end position="86"/>
    </location>
</feature>